<evidence type="ECO:0000313" key="2">
    <source>
        <dbReference type="EMBL" id="QEX22495.1"/>
    </source>
</evidence>
<feature type="domain" description="ATPase dynein-related AAA" evidence="1">
    <location>
        <begin position="55"/>
        <end position="210"/>
    </location>
</feature>
<dbReference type="Proteomes" id="UP000325797">
    <property type="component" value="Chromosome"/>
</dbReference>
<dbReference type="InterPro" id="IPR050764">
    <property type="entry name" value="CbbQ/NirQ/NorQ/GpvN"/>
</dbReference>
<dbReference type="KEGG" id="hadh:FRZ61_24270"/>
<gene>
    <name evidence="2" type="ORF">FRZ61_24270</name>
</gene>
<proteinExistence type="predicted"/>
<dbReference type="CDD" id="cd00009">
    <property type="entry name" value="AAA"/>
    <property type="match status" value="1"/>
</dbReference>
<dbReference type="GO" id="GO:0005524">
    <property type="term" value="F:ATP binding"/>
    <property type="evidence" value="ECO:0007669"/>
    <property type="project" value="InterPro"/>
</dbReference>
<dbReference type="GO" id="GO:0016887">
    <property type="term" value="F:ATP hydrolysis activity"/>
    <property type="evidence" value="ECO:0007669"/>
    <property type="project" value="InterPro"/>
</dbReference>
<keyword evidence="3" id="KW-1185">Reference proteome</keyword>
<dbReference type="AlphaFoldDB" id="A0A5J6N0L9"/>
<dbReference type="PANTHER" id="PTHR42759:SF1">
    <property type="entry name" value="MAGNESIUM-CHELATASE SUBUNIT CHLD"/>
    <property type="match status" value="1"/>
</dbReference>
<dbReference type="PANTHER" id="PTHR42759">
    <property type="entry name" value="MOXR FAMILY PROTEIN"/>
    <property type="match status" value="1"/>
</dbReference>
<dbReference type="InterPro" id="IPR011704">
    <property type="entry name" value="ATPase_dyneun-rel_AAA"/>
</dbReference>
<protein>
    <submittedName>
        <fullName evidence="2">ATPase</fullName>
    </submittedName>
</protein>
<dbReference type="Gene3D" id="3.40.50.300">
    <property type="entry name" value="P-loop containing nucleotide triphosphate hydrolases"/>
    <property type="match status" value="1"/>
</dbReference>
<dbReference type="RefSeq" id="WP_151117971.1">
    <property type="nucleotide sequence ID" value="NZ_CP042582.1"/>
</dbReference>
<sequence length="321" mass="35410">MTSPAAKSLKDRAAAAAKPLPSDVEGTLALLKAGDYVADRSLATALFLALKLRRPLFLEGEAGVGKTEIAKVLSQTLGRRLLRLQCYEGLDIASAAYEWNYSRQMIEIRLAEAAGEANRDALASDIYAEQFLVKRPLLQSLEGDLEGAPVLLIDELDRTDEPFEAYLLEILADYQITIPELGTIKAGTPPIVVITSNRTREIHDALKRRCFYYWVDYPNAERELEILRVKAPEAGTVLAREVVAFVQKLRQQDLFKLPGVAETIDWAEALIQLDKVALDPQGIDDTLGVLLKYQDDIAKIKGSEAAHLLQQVKAELAAAAR</sequence>
<accession>A0A5J6N0L9</accession>
<evidence type="ECO:0000259" key="1">
    <source>
        <dbReference type="Pfam" id="PF07728"/>
    </source>
</evidence>
<organism evidence="2 3">
    <name type="scientific">Hypericibacter adhaerens</name>
    <dbReference type="NCBI Taxonomy" id="2602016"/>
    <lineage>
        <taxon>Bacteria</taxon>
        <taxon>Pseudomonadati</taxon>
        <taxon>Pseudomonadota</taxon>
        <taxon>Alphaproteobacteria</taxon>
        <taxon>Rhodospirillales</taxon>
        <taxon>Dongiaceae</taxon>
        <taxon>Hypericibacter</taxon>
    </lineage>
</organism>
<dbReference type="OrthoDB" id="9783370at2"/>
<dbReference type="EMBL" id="CP042582">
    <property type="protein sequence ID" value="QEX22495.1"/>
    <property type="molecule type" value="Genomic_DNA"/>
</dbReference>
<dbReference type="InterPro" id="IPR027417">
    <property type="entry name" value="P-loop_NTPase"/>
</dbReference>
<dbReference type="SUPFAM" id="SSF52540">
    <property type="entry name" value="P-loop containing nucleoside triphosphate hydrolases"/>
    <property type="match status" value="1"/>
</dbReference>
<evidence type="ECO:0000313" key="3">
    <source>
        <dbReference type="Proteomes" id="UP000325797"/>
    </source>
</evidence>
<dbReference type="Pfam" id="PF07728">
    <property type="entry name" value="AAA_5"/>
    <property type="match status" value="1"/>
</dbReference>
<name>A0A5J6N0L9_9PROT</name>
<reference evidence="2 3" key="1">
    <citation type="submission" date="2019-08" db="EMBL/GenBank/DDBJ databases">
        <title>Hyperibacter terrae gen. nov., sp. nov. and Hyperibacter viscosus sp. nov., two new members in the family Rhodospirillaceae isolated from the rhizosphere of Hypericum perforatum.</title>
        <authorList>
            <person name="Noviana Z."/>
        </authorList>
    </citation>
    <scope>NUCLEOTIDE SEQUENCE [LARGE SCALE GENOMIC DNA]</scope>
    <source>
        <strain evidence="2 3">R5959</strain>
    </source>
</reference>